<comment type="caution">
    <text evidence="2">The sequence shown here is derived from an EMBL/GenBank/DDBJ whole genome shotgun (WGS) entry which is preliminary data.</text>
</comment>
<feature type="region of interest" description="Disordered" evidence="1">
    <location>
        <begin position="129"/>
        <end position="158"/>
    </location>
</feature>
<feature type="compositionally biased region" description="Polar residues" evidence="1">
    <location>
        <begin position="15"/>
        <end position="29"/>
    </location>
</feature>
<accession>A0ABS8UK46</accession>
<reference evidence="2 3" key="1">
    <citation type="journal article" date="2021" name="BMC Genomics">
        <title>Datura genome reveals duplications of psychoactive alkaloid biosynthetic genes and high mutation rate following tissue culture.</title>
        <authorList>
            <person name="Rajewski A."/>
            <person name="Carter-House D."/>
            <person name="Stajich J."/>
            <person name="Litt A."/>
        </authorList>
    </citation>
    <scope>NUCLEOTIDE SEQUENCE [LARGE SCALE GENOMIC DNA]</scope>
    <source>
        <strain evidence="2">AR-01</strain>
    </source>
</reference>
<evidence type="ECO:0000313" key="2">
    <source>
        <dbReference type="EMBL" id="MCD9558462.1"/>
    </source>
</evidence>
<dbReference type="EMBL" id="JACEIK010002014">
    <property type="protein sequence ID" value="MCD9558462.1"/>
    <property type="molecule type" value="Genomic_DNA"/>
</dbReference>
<name>A0ABS8UK46_DATST</name>
<dbReference type="Proteomes" id="UP000823775">
    <property type="component" value="Unassembled WGS sequence"/>
</dbReference>
<organism evidence="2 3">
    <name type="scientific">Datura stramonium</name>
    <name type="common">Jimsonweed</name>
    <name type="synonym">Common thornapple</name>
    <dbReference type="NCBI Taxonomy" id="4076"/>
    <lineage>
        <taxon>Eukaryota</taxon>
        <taxon>Viridiplantae</taxon>
        <taxon>Streptophyta</taxon>
        <taxon>Embryophyta</taxon>
        <taxon>Tracheophyta</taxon>
        <taxon>Spermatophyta</taxon>
        <taxon>Magnoliopsida</taxon>
        <taxon>eudicotyledons</taxon>
        <taxon>Gunneridae</taxon>
        <taxon>Pentapetalae</taxon>
        <taxon>asterids</taxon>
        <taxon>lamiids</taxon>
        <taxon>Solanales</taxon>
        <taxon>Solanaceae</taxon>
        <taxon>Solanoideae</taxon>
        <taxon>Datureae</taxon>
        <taxon>Datura</taxon>
    </lineage>
</organism>
<keyword evidence="3" id="KW-1185">Reference proteome</keyword>
<gene>
    <name evidence="2" type="ORF">HAX54_015843</name>
</gene>
<feature type="region of interest" description="Disordered" evidence="1">
    <location>
        <begin position="1"/>
        <end position="29"/>
    </location>
</feature>
<evidence type="ECO:0000313" key="3">
    <source>
        <dbReference type="Proteomes" id="UP000823775"/>
    </source>
</evidence>
<protein>
    <submittedName>
        <fullName evidence="2">Uncharacterized protein</fullName>
    </submittedName>
</protein>
<evidence type="ECO:0000256" key="1">
    <source>
        <dbReference type="SAM" id="MobiDB-lite"/>
    </source>
</evidence>
<proteinExistence type="predicted"/>
<sequence>MGIESQAMHDHANDAQPSSSDTPVAPQSAQFISADRMVQDLEHRVSKLEGIGVRNALAVLKDDMSKLQPNLSIFDAPLPEDESFEDELAKTDEEELEEEHVKKEINEDRQIEVSIQRSMDDVTTRMVGVGSSSLAPTKEDADTTEITTATKSKEDKDS</sequence>